<comment type="caution">
    <text evidence="2">The sequence shown here is derived from an EMBL/GenBank/DDBJ whole genome shotgun (WGS) entry which is preliminary data.</text>
</comment>
<gene>
    <name evidence="2" type="ORF">CTM90_13245</name>
</gene>
<keyword evidence="1" id="KW-1133">Transmembrane helix</keyword>
<keyword evidence="1" id="KW-0472">Membrane</keyword>
<dbReference type="AlphaFoldDB" id="A0ABD6X4C3"/>
<feature type="transmembrane region" description="Helical" evidence="1">
    <location>
        <begin position="33"/>
        <end position="52"/>
    </location>
</feature>
<dbReference type="EMBL" id="PYMM01000008">
    <property type="protein sequence ID" value="PSU16277.1"/>
    <property type="molecule type" value="Genomic_DNA"/>
</dbReference>
<evidence type="ECO:0000313" key="2">
    <source>
        <dbReference type="EMBL" id="PSU16277.1"/>
    </source>
</evidence>
<evidence type="ECO:0000313" key="3">
    <source>
        <dbReference type="Proteomes" id="UP000241404"/>
    </source>
</evidence>
<proteinExistence type="predicted"/>
<dbReference type="Proteomes" id="UP000241404">
    <property type="component" value="Unassembled WGS sequence"/>
</dbReference>
<keyword evidence="1" id="KW-0812">Transmembrane</keyword>
<name>A0ABD6X4C3_PHODM</name>
<evidence type="ECO:0000256" key="1">
    <source>
        <dbReference type="SAM" id="Phobius"/>
    </source>
</evidence>
<protein>
    <submittedName>
        <fullName evidence="2">Uncharacterized protein</fullName>
    </submittedName>
</protein>
<feature type="transmembrane region" description="Helical" evidence="1">
    <location>
        <begin position="106"/>
        <end position="130"/>
    </location>
</feature>
<organism evidence="2 3">
    <name type="scientific">Photobacterium damselae</name>
    <dbReference type="NCBI Taxonomy" id="38293"/>
    <lineage>
        <taxon>Bacteria</taxon>
        <taxon>Pseudomonadati</taxon>
        <taxon>Pseudomonadota</taxon>
        <taxon>Gammaproteobacteria</taxon>
        <taxon>Vibrionales</taxon>
        <taxon>Vibrionaceae</taxon>
        <taxon>Photobacterium</taxon>
    </lineage>
</organism>
<reference evidence="2 3" key="1">
    <citation type="submission" date="2018-03" db="EMBL/GenBank/DDBJ databases">
        <title>Whole genome sequencing of Histamine producing bacteria.</title>
        <authorList>
            <person name="Butler K."/>
        </authorList>
    </citation>
    <scope>NUCLEOTIDE SEQUENCE [LARGE SCALE GENOMIC DNA]</scope>
    <source>
        <strain evidence="2 3">BT-6</strain>
    </source>
</reference>
<dbReference type="RefSeq" id="WP_065170484.1">
    <property type="nucleotide sequence ID" value="NZ_LZFH01000001.1"/>
</dbReference>
<sequence>MNVIKSYQVLSELYVGGPIESAVNNSLANTGTIITYIVTILVALTAIALPLTQQSLQWMEDKYGSESLVKYLNNNAPISTDSIVPKVLGFMAVMLVFYIVSKALPVFLQAFILLCLVGYFIYVVMMYALYFSYVFKNLSSSTYIHEQMLNKVKNLNEVTVEEVAVLMDIEGSRLKNILELNSLSEGAAKLGYSLMHDETGRLVEHMKIYLAGLHKILNSLPKDAHQKKYIKVANLLSYFSFQLLGDSKYKISLNQLQDVALWVESERGDSYKPLLSARFLMELDYSKHKSNVNINELVDYIKLLIRLTKDESQKVVEELYERICCSSRHGRYQSRDDLCYFFHYKTNNNLWRSDLSDQLEKLLANKSNVITKNKLSVILESLPIDIDNASALVDEFLSTLWDVDYSCAIERLSYSFLFYFHSREDCLLALCDSINPLKSDVHNISDGILPNSIDAIFESLIGSQKLEHIEFWDTPKEKIIHSSAVVLVYEIIKCLYKGTKPNFNATSYDYTDLDYLIFVAGRLKIAVRDVVYMSAVSNFITIHYRTVDEVIKSTEELLNDALDGFGQHKIELEKRGSLDNEVVSNLELVYQKAFENNLILPIILRNIKLAKKSMFTFKGGFPRTTFLKNTNTHIDFSSFGSTFREHLCRQFYMILHNRGMCLINSFPVTRSNIELVILTPGIFDYLSDNGFCFTNEEITWADGSKSNYFIVESRGYDSFYCATSNDVLFKFQIGKSSPYEFELIDDGIEIKTELRLFFTANV</sequence>
<feature type="transmembrane region" description="Helical" evidence="1">
    <location>
        <begin position="83"/>
        <end position="100"/>
    </location>
</feature>
<accession>A0ABD6X4C3</accession>